<dbReference type="GO" id="GO:0009003">
    <property type="term" value="F:signal peptidase activity"/>
    <property type="evidence" value="ECO:0007669"/>
    <property type="project" value="UniProtKB-EC"/>
</dbReference>
<keyword evidence="7" id="KW-0645">Protease</keyword>
<evidence type="ECO:0000256" key="6">
    <source>
        <dbReference type="PIRSR" id="PIRSR600223-1"/>
    </source>
</evidence>
<feature type="domain" description="Peptidase S26" evidence="8">
    <location>
        <begin position="12"/>
        <end position="188"/>
    </location>
</feature>
<dbReference type="Pfam" id="PF10502">
    <property type="entry name" value="Peptidase_S26"/>
    <property type="match status" value="1"/>
</dbReference>
<evidence type="ECO:0000256" key="4">
    <source>
        <dbReference type="ARBA" id="ARBA00019232"/>
    </source>
</evidence>
<dbReference type="PANTHER" id="PTHR43390:SF1">
    <property type="entry name" value="CHLOROPLAST PROCESSING PEPTIDASE"/>
    <property type="match status" value="1"/>
</dbReference>
<protein>
    <recommendedName>
        <fullName evidence="4 7">Signal peptidase I</fullName>
        <ecNumber evidence="3 7">3.4.21.89</ecNumber>
    </recommendedName>
</protein>
<keyword evidence="10" id="KW-1185">Reference proteome</keyword>
<dbReference type="Gene3D" id="2.10.109.10">
    <property type="entry name" value="Umud Fragment, subunit A"/>
    <property type="match status" value="1"/>
</dbReference>
<dbReference type="EC" id="3.4.21.89" evidence="3 7"/>
<accession>A0A5Q4VJ19</accession>
<dbReference type="GO" id="GO:0006465">
    <property type="term" value="P:signal peptide processing"/>
    <property type="evidence" value="ECO:0007669"/>
    <property type="project" value="InterPro"/>
</dbReference>
<reference evidence="9 10" key="1">
    <citation type="submission" date="2019-06" db="EMBL/GenBank/DDBJ databases">
        <title>Desulfobotulus mexicanus sp. nov., a novel sulfate-reducing bacterium isolated from the sediment of an alkaline crater lake in Mexico.</title>
        <authorList>
            <person name="Hirschler-Rea A."/>
        </authorList>
    </citation>
    <scope>NUCLEOTIDE SEQUENCE [LARGE SCALE GENOMIC DNA]</scope>
    <source>
        <strain evidence="9 10">PAR22N</strain>
    </source>
</reference>
<evidence type="ECO:0000259" key="8">
    <source>
        <dbReference type="Pfam" id="PF10502"/>
    </source>
</evidence>
<organism evidence="9 10">
    <name type="scientific">Desulfobotulus mexicanus</name>
    <dbReference type="NCBI Taxonomy" id="2586642"/>
    <lineage>
        <taxon>Bacteria</taxon>
        <taxon>Pseudomonadati</taxon>
        <taxon>Thermodesulfobacteriota</taxon>
        <taxon>Desulfobacteria</taxon>
        <taxon>Desulfobacterales</taxon>
        <taxon>Desulfobacteraceae</taxon>
        <taxon>Desulfobotulus</taxon>
    </lineage>
</organism>
<dbReference type="InterPro" id="IPR036286">
    <property type="entry name" value="LexA/Signal_pep-like_sf"/>
</dbReference>
<dbReference type="PROSITE" id="PS00761">
    <property type="entry name" value="SPASE_I_3"/>
    <property type="match status" value="1"/>
</dbReference>
<dbReference type="PANTHER" id="PTHR43390">
    <property type="entry name" value="SIGNAL PEPTIDASE I"/>
    <property type="match status" value="1"/>
</dbReference>
<evidence type="ECO:0000256" key="1">
    <source>
        <dbReference type="ARBA" id="ARBA00000677"/>
    </source>
</evidence>
<keyword evidence="5 7" id="KW-0378">Hydrolase</keyword>
<dbReference type="CDD" id="cd06530">
    <property type="entry name" value="S26_SPase_I"/>
    <property type="match status" value="1"/>
</dbReference>
<comment type="catalytic activity">
    <reaction evidence="1 7">
        <text>Cleavage of hydrophobic, N-terminal signal or leader sequences from secreted and periplasmic proteins.</text>
        <dbReference type="EC" id="3.4.21.89"/>
    </reaction>
</comment>
<comment type="subcellular location">
    <subcellularLocation>
        <location evidence="7">Membrane</location>
        <topology evidence="7">Single-pass type II membrane protein</topology>
    </subcellularLocation>
</comment>
<dbReference type="EMBL" id="VDMB01000002">
    <property type="protein sequence ID" value="TYT75971.1"/>
    <property type="molecule type" value="Genomic_DNA"/>
</dbReference>
<sequence length="207" mass="23566">MQVKPPKASVWRENVEAIVIAVVLALLIRTFAVQAFKIPSGSMLETLQIGDHILVNKLAYGLNVPFFGEAVLGGKMPSHGDVIVFAYPEDSSKDFIKRVVGVEGDVIEIRNKQLYRNGEVVPDEPYAWHVDTTVYRREITPRDNMGPVRVPEGKLFTMGDNRDSSSDSRFWGYVDIRELKGRAFMIYWSWDGESMRPRWDRLGNFIS</sequence>
<gene>
    <name evidence="9" type="primary">lepB</name>
    <name evidence="9" type="ORF">FIM25_03050</name>
</gene>
<evidence type="ECO:0000313" key="9">
    <source>
        <dbReference type="EMBL" id="TYT75971.1"/>
    </source>
</evidence>
<dbReference type="InterPro" id="IPR000223">
    <property type="entry name" value="Pept_S26A_signal_pept_1"/>
</dbReference>
<dbReference type="GO" id="GO:0004252">
    <property type="term" value="F:serine-type endopeptidase activity"/>
    <property type="evidence" value="ECO:0007669"/>
    <property type="project" value="InterPro"/>
</dbReference>
<feature type="active site" evidence="6">
    <location>
        <position position="42"/>
    </location>
</feature>
<comment type="similarity">
    <text evidence="2 7">Belongs to the peptidase S26 family.</text>
</comment>
<dbReference type="PRINTS" id="PR00727">
    <property type="entry name" value="LEADERPTASE"/>
</dbReference>
<dbReference type="SUPFAM" id="SSF51306">
    <property type="entry name" value="LexA/Signal peptidase"/>
    <property type="match status" value="1"/>
</dbReference>
<evidence type="ECO:0000256" key="2">
    <source>
        <dbReference type="ARBA" id="ARBA00009370"/>
    </source>
</evidence>
<comment type="caution">
    <text evidence="9">The sequence shown here is derived from an EMBL/GenBank/DDBJ whole genome shotgun (WGS) entry which is preliminary data.</text>
</comment>
<dbReference type="AlphaFoldDB" id="A0A5Q4VJ19"/>
<name>A0A5Q4VJ19_9BACT</name>
<dbReference type="InterPro" id="IPR019533">
    <property type="entry name" value="Peptidase_S26"/>
</dbReference>
<evidence type="ECO:0000256" key="3">
    <source>
        <dbReference type="ARBA" id="ARBA00013208"/>
    </source>
</evidence>
<feature type="active site" evidence="6">
    <location>
        <position position="97"/>
    </location>
</feature>
<evidence type="ECO:0000313" key="10">
    <source>
        <dbReference type="Proteomes" id="UP000321899"/>
    </source>
</evidence>
<evidence type="ECO:0000256" key="5">
    <source>
        <dbReference type="ARBA" id="ARBA00022801"/>
    </source>
</evidence>
<dbReference type="Proteomes" id="UP000321899">
    <property type="component" value="Unassembled WGS sequence"/>
</dbReference>
<dbReference type="NCBIfam" id="TIGR02227">
    <property type="entry name" value="sigpep_I_bact"/>
    <property type="match status" value="1"/>
</dbReference>
<dbReference type="OrthoDB" id="9815782at2"/>
<dbReference type="InterPro" id="IPR019758">
    <property type="entry name" value="Pept_S26A_signal_pept_1_CS"/>
</dbReference>
<evidence type="ECO:0000256" key="7">
    <source>
        <dbReference type="RuleBase" id="RU362042"/>
    </source>
</evidence>
<dbReference type="GO" id="GO:0016020">
    <property type="term" value="C:membrane"/>
    <property type="evidence" value="ECO:0007669"/>
    <property type="project" value="UniProtKB-SubCell"/>
</dbReference>
<proteinExistence type="inferred from homology"/>